<evidence type="ECO:0000256" key="1">
    <source>
        <dbReference type="SAM" id="SignalP"/>
    </source>
</evidence>
<feature type="non-terminal residue" evidence="2">
    <location>
        <position position="1"/>
    </location>
</feature>
<evidence type="ECO:0000313" key="3">
    <source>
        <dbReference type="Proteomes" id="UP000257109"/>
    </source>
</evidence>
<gene>
    <name evidence="2" type="ORF">CR513_53423</name>
</gene>
<dbReference type="AlphaFoldDB" id="A0A371ENN6"/>
<feature type="chain" id="PRO_5016835324" evidence="1">
    <location>
        <begin position="19"/>
        <end position="66"/>
    </location>
</feature>
<dbReference type="EMBL" id="QJKJ01012889">
    <property type="protein sequence ID" value="RDX67668.1"/>
    <property type="molecule type" value="Genomic_DNA"/>
</dbReference>
<protein>
    <submittedName>
        <fullName evidence="2">Uncharacterized protein</fullName>
    </submittedName>
</protein>
<organism evidence="2 3">
    <name type="scientific">Mucuna pruriens</name>
    <name type="common">Velvet bean</name>
    <name type="synonym">Dolichos pruriens</name>
    <dbReference type="NCBI Taxonomy" id="157652"/>
    <lineage>
        <taxon>Eukaryota</taxon>
        <taxon>Viridiplantae</taxon>
        <taxon>Streptophyta</taxon>
        <taxon>Embryophyta</taxon>
        <taxon>Tracheophyta</taxon>
        <taxon>Spermatophyta</taxon>
        <taxon>Magnoliopsida</taxon>
        <taxon>eudicotyledons</taxon>
        <taxon>Gunneridae</taxon>
        <taxon>Pentapetalae</taxon>
        <taxon>rosids</taxon>
        <taxon>fabids</taxon>
        <taxon>Fabales</taxon>
        <taxon>Fabaceae</taxon>
        <taxon>Papilionoideae</taxon>
        <taxon>50 kb inversion clade</taxon>
        <taxon>NPAAA clade</taxon>
        <taxon>indigoferoid/millettioid clade</taxon>
        <taxon>Phaseoleae</taxon>
        <taxon>Mucuna</taxon>
    </lineage>
</organism>
<sequence>MGGLGLCLLDCALWTAQGTYYVRGLNKTLDKTYECLILDHLDILNSLKGFNLCRRCFWEPILSHSS</sequence>
<accession>A0A371ENN6</accession>
<dbReference type="Proteomes" id="UP000257109">
    <property type="component" value="Unassembled WGS sequence"/>
</dbReference>
<name>A0A371ENN6_MUCPR</name>
<evidence type="ECO:0000313" key="2">
    <source>
        <dbReference type="EMBL" id="RDX67668.1"/>
    </source>
</evidence>
<feature type="signal peptide" evidence="1">
    <location>
        <begin position="1"/>
        <end position="18"/>
    </location>
</feature>
<keyword evidence="3" id="KW-1185">Reference proteome</keyword>
<reference evidence="2" key="1">
    <citation type="submission" date="2018-05" db="EMBL/GenBank/DDBJ databases">
        <title>Draft genome of Mucuna pruriens seed.</title>
        <authorList>
            <person name="Nnadi N.E."/>
            <person name="Vos R."/>
            <person name="Hasami M.H."/>
            <person name="Devisetty U.K."/>
            <person name="Aguiy J.C."/>
        </authorList>
    </citation>
    <scope>NUCLEOTIDE SEQUENCE [LARGE SCALE GENOMIC DNA]</scope>
    <source>
        <strain evidence="2">JCA_2017</strain>
    </source>
</reference>
<comment type="caution">
    <text evidence="2">The sequence shown here is derived from an EMBL/GenBank/DDBJ whole genome shotgun (WGS) entry which is preliminary data.</text>
</comment>
<proteinExistence type="predicted"/>
<keyword evidence="1" id="KW-0732">Signal</keyword>